<evidence type="ECO:0000259" key="2">
    <source>
        <dbReference type="Pfam" id="PF02698"/>
    </source>
</evidence>
<keyword evidence="1" id="KW-0472">Membrane</keyword>
<dbReference type="Pfam" id="PF02698">
    <property type="entry name" value="DUF218"/>
    <property type="match status" value="1"/>
</dbReference>
<dbReference type="OrthoDB" id="9782395at2"/>
<keyword evidence="4" id="KW-1185">Reference proteome</keyword>
<dbReference type="CDD" id="cd06259">
    <property type="entry name" value="YdcF-like"/>
    <property type="match status" value="1"/>
</dbReference>
<feature type="transmembrane region" description="Helical" evidence="1">
    <location>
        <begin position="7"/>
        <end position="30"/>
    </location>
</feature>
<organism evidence="3 4">
    <name type="scientific">Apibacter adventoris</name>
    <dbReference type="NCBI Taxonomy" id="1679466"/>
    <lineage>
        <taxon>Bacteria</taxon>
        <taxon>Pseudomonadati</taxon>
        <taxon>Bacteroidota</taxon>
        <taxon>Flavobacteriia</taxon>
        <taxon>Flavobacteriales</taxon>
        <taxon>Weeksellaceae</taxon>
        <taxon>Apibacter</taxon>
    </lineage>
</organism>
<keyword evidence="1" id="KW-1133">Transmembrane helix</keyword>
<name>A0A2S8AAB0_9FLAO</name>
<evidence type="ECO:0000313" key="3">
    <source>
        <dbReference type="EMBL" id="PQL91528.1"/>
    </source>
</evidence>
<feature type="domain" description="DUF218" evidence="2">
    <location>
        <begin position="45"/>
        <end position="186"/>
    </location>
</feature>
<comment type="caution">
    <text evidence="3">The sequence shown here is derived from an EMBL/GenBank/DDBJ whole genome shotgun (WGS) entry which is preliminary data.</text>
</comment>
<proteinExistence type="predicted"/>
<gene>
    <name evidence="3" type="ORF">C4S77_06865</name>
</gene>
<evidence type="ECO:0000256" key="1">
    <source>
        <dbReference type="SAM" id="Phobius"/>
    </source>
</evidence>
<dbReference type="Gene3D" id="3.40.50.620">
    <property type="entry name" value="HUPs"/>
    <property type="match status" value="1"/>
</dbReference>
<evidence type="ECO:0000313" key="4">
    <source>
        <dbReference type="Proteomes" id="UP000238042"/>
    </source>
</evidence>
<dbReference type="GO" id="GO:0005886">
    <property type="term" value="C:plasma membrane"/>
    <property type="evidence" value="ECO:0007669"/>
    <property type="project" value="TreeGrafter"/>
</dbReference>
<protein>
    <recommendedName>
        <fullName evidence="2">DUF218 domain-containing protein</fullName>
    </recommendedName>
</protein>
<dbReference type="InterPro" id="IPR003848">
    <property type="entry name" value="DUF218"/>
</dbReference>
<dbReference type="InterPro" id="IPR051599">
    <property type="entry name" value="Cell_Envelope_Assoc"/>
</dbReference>
<dbReference type="PANTHER" id="PTHR30336">
    <property type="entry name" value="INNER MEMBRANE PROTEIN, PROBABLE PERMEASE"/>
    <property type="match status" value="1"/>
</dbReference>
<dbReference type="AlphaFoldDB" id="A0A2S8AAB0"/>
<accession>A0A2S8AAB0</accession>
<dbReference type="InterPro" id="IPR014729">
    <property type="entry name" value="Rossmann-like_a/b/a_fold"/>
</dbReference>
<dbReference type="Proteomes" id="UP000238042">
    <property type="component" value="Unassembled WGS sequence"/>
</dbReference>
<reference evidence="3 4" key="1">
    <citation type="submission" date="2018-02" db="EMBL/GenBank/DDBJ databases">
        <title>Genome sequences of Apibacter spp., gut symbionts of Asian honey bees.</title>
        <authorList>
            <person name="Kwong W.K."/>
            <person name="Steele M.I."/>
            <person name="Moran N.A."/>
        </authorList>
    </citation>
    <scope>NUCLEOTIDE SEQUENCE [LARGE SCALE GENOMIC DNA]</scope>
    <source>
        <strain evidence="4">wkB301</strain>
    </source>
</reference>
<dbReference type="PANTHER" id="PTHR30336:SF20">
    <property type="entry name" value="DUF218 DOMAIN-CONTAINING PROTEIN"/>
    <property type="match status" value="1"/>
</dbReference>
<keyword evidence="1" id="KW-0812">Transmembrane</keyword>
<dbReference type="EMBL" id="PSZM01000040">
    <property type="protein sequence ID" value="PQL91528.1"/>
    <property type="molecule type" value="Genomic_DNA"/>
</dbReference>
<sequence length="194" mass="23061">MYYYKKILKYMFLCIFLIFFWFILHTLTIITDGTQEDTRPADIGVIFGTKNKKDGSLSQSMLRRLNIGLKLYQEGRIQKILLSGGMANKGFCESDLMQDFLISKGVRLGDIIIDNKAKNTKENVDNSLEIIKNNNYKRLIIISQYYHISRIKLMYYKRGFYNIGSVSSRHFSKKHDPKIFIREFLGFYYYYFFY</sequence>